<dbReference type="InterPro" id="IPR032095">
    <property type="entry name" value="Sacchrp_dh-like_C"/>
</dbReference>
<dbReference type="Gene3D" id="3.40.50.720">
    <property type="entry name" value="NAD(P)-binding Rossmann-like Domain"/>
    <property type="match status" value="2"/>
</dbReference>
<dbReference type="PANTHER" id="PTHR11133:SF23">
    <property type="entry name" value="SACCHAROPINE DEHYDROGENASE [NAD(+), L-LYSINE-FORMING]"/>
    <property type="match status" value="1"/>
</dbReference>
<evidence type="ECO:0000313" key="5">
    <source>
        <dbReference type="EMBL" id="KAF9790341.1"/>
    </source>
</evidence>
<sequence length="971" mass="105376">MPLLKRSPVILSRCHSTAASIPKLVVGIRKEDPSRIWERRAPLTPDAVHHLLNSTGVDVLIQECERRAFCTSDYVKAGARVHKTLEPAHIVLGIKETPVDQVLTTPAISPWTRKPIPRTYLMFSHTIKGQPYNMQLLSKFLAAPSIPDPHSPPRLIDYELLTDDAGKRTVGFGWFAGVAGALETLVALSKALLQQGVASPFLHTPRPHTLPNLPAIRKAFRAVGDHIIEHGTPKSLGPFVIGLTGTGNVAQGVLSILTELPIVQVSVKDLPALVSNPGTDLRKVYLVHAKGSDYLARSDGTSNREDYYRNPSKYHSSFHTDLAPYLTTLVNAVGWSQGYPRLITNEQLPITLELARRVASASGNPLGRFVSVGDISCDVQGGLEFLTHTTTLCDPSYTSRPANLSSHLPGVQMMAVDILPTALPIDASTHFSNVLMPYLESLIADYKGSKRGELKGALNRATVAREGKLAEKHAWLGEKVEAWRASSIRKTQTTMRKQRILMLGSGMVAGPAISEICKRNDIELVVASNSLSGAESLTHRHENASAVFIDTADQVVVESMISQSDLVISLLPVSFHPAIAKLCIKQRKHLVTASYISPAMRDLDERALNSDVLLLNEIGLDPGIDHCSAISLLRRLHSQNKRVVSFTSFCGGVPAPESAEGIPLGYKFSWSPRGVLTAALNGSRFKLGGMNYEILGEKNLRSGFPNVPVSDVLKLEGIANRDSIPYVDTYGLGKLEELRTVLRGTLRYPGFSQLMDAFKSIGLLDTEAPFTIDDWSSLIRITLKRKLGIDIASNDLTSVLSAAKDVIPRATDIYQLQTALEYLSLVPSSSPAPPVPKFSATAIDHLANLLAQKLRYEPEERDLVILNHEIIARDVSGQEEVHSSSLITYGGSEASAMARCVGLPVAFAALNVLDGRVTARGVCGPGVEDNLWKGVLDGLEEVGLGMKETVRPNTSTSLTVESALKVGFRAP</sequence>
<dbReference type="PANTHER" id="PTHR11133">
    <property type="entry name" value="SACCHAROPINE DEHYDROGENASE"/>
    <property type="match status" value="1"/>
</dbReference>
<name>A0A9P6LAP4_9AGAM</name>
<dbReference type="GO" id="GO:0019878">
    <property type="term" value="P:lysine biosynthetic process via aminoadipic acid"/>
    <property type="evidence" value="ECO:0007669"/>
    <property type="project" value="TreeGrafter"/>
</dbReference>
<reference evidence="5" key="1">
    <citation type="journal article" date="2020" name="Nat. Commun.">
        <title>Large-scale genome sequencing of mycorrhizal fungi provides insights into the early evolution of symbiotic traits.</title>
        <authorList>
            <person name="Miyauchi S."/>
            <person name="Kiss E."/>
            <person name="Kuo A."/>
            <person name="Drula E."/>
            <person name="Kohler A."/>
            <person name="Sanchez-Garcia M."/>
            <person name="Morin E."/>
            <person name="Andreopoulos B."/>
            <person name="Barry K.W."/>
            <person name="Bonito G."/>
            <person name="Buee M."/>
            <person name="Carver A."/>
            <person name="Chen C."/>
            <person name="Cichocki N."/>
            <person name="Clum A."/>
            <person name="Culley D."/>
            <person name="Crous P.W."/>
            <person name="Fauchery L."/>
            <person name="Girlanda M."/>
            <person name="Hayes R.D."/>
            <person name="Keri Z."/>
            <person name="LaButti K."/>
            <person name="Lipzen A."/>
            <person name="Lombard V."/>
            <person name="Magnuson J."/>
            <person name="Maillard F."/>
            <person name="Murat C."/>
            <person name="Nolan M."/>
            <person name="Ohm R.A."/>
            <person name="Pangilinan J."/>
            <person name="Pereira M.F."/>
            <person name="Perotto S."/>
            <person name="Peter M."/>
            <person name="Pfister S."/>
            <person name="Riley R."/>
            <person name="Sitrit Y."/>
            <person name="Stielow J.B."/>
            <person name="Szollosi G."/>
            <person name="Zifcakova L."/>
            <person name="Stursova M."/>
            <person name="Spatafora J.W."/>
            <person name="Tedersoo L."/>
            <person name="Vaario L.M."/>
            <person name="Yamada A."/>
            <person name="Yan M."/>
            <person name="Wang P."/>
            <person name="Xu J."/>
            <person name="Bruns T."/>
            <person name="Baldrian P."/>
            <person name="Vilgalys R."/>
            <person name="Dunand C."/>
            <person name="Henrissat B."/>
            <person name="Grigoriev I.V."/>
            <person name="Hibbett D."/>
            <person name="Nagy L.G."/>
            <person name="Martin F.M."/>
        </authorList>
    </citation>
    <scope>NUCLEOTIDE SEQUENCE</scope>
    <source>
        <strain evidence="5">UH-Tt-Lm1</strain>
    </source>
</reference>
<dbReference type="SUPFAM" id="SSF52283">
    <property type="entry name" value="Formate/glycerate dehydrogenase catalytic domain-like"/>
    <property type="match status" value="1"/>
</dbReference>
<evidence type="ECO:0000256" key="2">
    <source>
        <dbReference type="ARBA" id="ARBA00023002"/>
    </source>
</evidence>
<dbReference type="GO" id="GO:0004753">
    <property type="term" value="F:saccharopine dehydrogenase activity"/>
    <property type="evidence" value="ECO:0007669"/>
    <property type="project" value="TreeGrafter"/>
</dbReference>
<dbReference type="Gene3D" id="3.30.360.10">
    <property type="entry name" value="Dihydrodipicolinate Reductase, domain 2"/>
    <property type="match status" value="1"/>
</dbReference>
<dbReference type="CDD" id="cd12189">
    <property type="entry name" value="LKR_SDH_like"/>
    <property type="match status" value="1"/>
</dbReference>
<evidence type="ECO:0000256" key="3">
    <source>
        <dbReference type="ARBA" id="ARBA00023154"/>
    </source>
</evidence>
<dbReference type="InterPro" id="IPR036291">
    <property type="entry name" value="NAD(P)-bd_dom_sf"/>
</dbReference>
<dbReference type="Gene3D" id="1.10.1870.10">
    <property type="entry name" value="Domain 3, Saccharopine reductase"/>
    <property type="match status" value="1"/>
</dbReference>
<organism evidence="5 6">
    <name type="scientific">Thelephora terrestris</name>
    <dbReference type="NCBI Taxonomy" id="56493"/>
    <lineage>
        <taxon>Eukaryota</taxon>
        <taxon>Fungi</taxon>
        <taxon>Dikarya</taxon>
        <taxon>Basidiomycota</taxon>
        <taxon>Agaricomycotina</taxon>
        <taxon>Agaricomycetes</taxon>
        <taxon>Thelephorales</taxon>
        <taxon>Thelephoraceae</taxon>
        <taxon>Thelephora</taxon>
    </lineage>
</organism>
<dbReference type="FunFam" id="3.40.50.720:FF:000072">
    <property type="entry name" value="Saccharopine dehydrogenase [NADP(+), L-glutamate-forming]"/>
    <property type="match status" value="1"/>
</dbReference>
<gene>
    <name evidence="5" type="ORF">BJ322DRAFT_999784</name>
</gene>
<proteinExistence type="predicted"/>
<keyword evidence="3" id="KW-0457">Lysine biosynthesis</keyword>
<feature type="domain" description="Alanine dehydrogenase/pyridine nucleotide transhydrogenase N-terminal" evidence="4">
    <location>
        <begin position="27"/>
        <end position="179"/>
    </location>
</feature>
<keyword evidence="1" id="KW-0521">NADP</keyword>
<comment type="caution">
    <text evidence="5">The sequence shown here is derived from an EMBL/GenBank/DDBJ whole genome shotgun (WGS) entry which is preliminary data.</text>
</comment>
<dbReference type="OrthoDB" id="10059875at2759"/>
<keyword evidence="2" id="KW-0560">Oxidoreductase</keyword>
<dbReference type="InterPro" id="IPR051168">
    <property type="entry name" value="AASS"/>
</dbReference>
<dbReference type="AlphaFoldDB" id="A0A9P6LAP4"/>
<dbReference type="Proteomes" id="UP000736335">
    <property type="component" value="Unassembled WGS sequence"/>
</dbReference>
<evidence type="ECO:0000313" key="6">
    <source>
        <dbReference type="Proteomes" id="UP000736335"/>
    </source>
</evidence>
<dbReference type="SUPFAM" id="SSF55347">
    <property type="entry name" value="Glyceraldehyde-3-phosphate dehydrogenase-like, C-terminal domain"/>
    <property type="match status" value="1"/>
</dbReference>
<dbReference type="Pfam" id="PF05222">
    <property type="entry name" value="AlaDh_PNT_N"/>
    <property type="match status" value="1"/>
</dbReference>
<dbReference type="SMART" id="SM01003">
    <property type="entry name" value="AlaDh_PNT_N"/>
    <property type="match status" value="1"/>
</dbReference>
<accession>A0A9P6LAP4</accession>
<protein>
    <submittedName>
        <fullName evidence="5">Saccharopine dehydrogenase-domain-containing protein</fullName>
    </submittedName>
</protein>
<evidence type="ECO:0000259" key="4">
    <source>
        <dbReference type="SMART" id="SM01003"/>
    </source>
</evidence>
<dbReference type="GO" id="GO:0005737">
    <property type="term" value="C:cytoplasm"/>
    <property type="evidence" value="ECO:0007669"/>
    <property type="project" value="TreeGrafter"/>
</dbReference>
<dbReference type="InterPro" id="IPR005097">
    <property type="entry name" value="Sacchrp_dh_NADP-bd"/>
</dbReference>
<keyword evidence="6" id="KW-1185">Reference proteome</keyword>
<reference evidence="5" key="2">
    <citation type="submission" date="2020-11" db="EMBL/GenBank/DDBJ databases">
        <authorList>
            <consortium name="DOE Joint Genome Institute"/>
            <person name="Kuo A."/>
            <person name="Miyauchi S."/>
            <person name="Kiss E."/>
            <person name="Drula E."/>
            <person name="Kohler A."/>
            <person name="Sanchez-Garcia M."/>
            <person name="Andreopoulos B."/>
            <person name="Barry K.W."/>
            <person name="Bonito G."/>
            <person name="Buee M."/>
            <person name="Carver A."/>
            <person name="Chen C."/>
            <person name="Cichocki N."/>
            <person name="Clum A."/>
            <person name="Culley D."/>
            <person name="Crous P.W."/>
            <person name="Fauchery L."/>
            <person name="Girlanda M."/>
            <person name="Hayes R."/>
            <person name="Keri Z."/>
            <person name="Labutti K."/>
            <person name="Lipzen A."/>
            <person name="Lombard V."/>
            <person name="Magnuson J."/>
            <person name="Maillard F."/>
            <person name="Morin E."/>
            <person name="Murat C."/>
            <person name="Nolan M."/>
            <person name="Ohm R."/>
            <person name="Pangilinan J."/>
            <person name="Pereira M."/>
            <person name="Perotto S."/>
            <person name="Peter M."/>
            <person name="Riley R."/>
            <person name="Sitrit Y."/>
            <person name="Stielow B."/>
            <person name="Szollosi G."/>
            <person name="Zifcakova L."/>
            <person name="Stursova M."/>
            <person name="Spatafora J.W."/>
            <person name="Tedersoo L."/>
            <person name="Vaario L.-M."/>
            <person name="Yamada A."/>
            <person name="Yan M."/>
            <person name="Wang P."/>
            <person name="Xu J."/>
            <person name="Bruns T."/>
            <person name="Baldrian P."/>
            <person name="Vilgalys R."/>
            <person name="Henrissat B."/>
            <person name="Grigoriev I.V."/>
            <person name="Hibbett D."/>
            <person name="Nagy L.G."/>
            <person name="Martin F.M."/>
        </authorList>
    </citation>
    <scope>NUCLEOTIDE SEQUENCE</scope>
    <source>
        <strain evidence="5">UH-Tt-Lm1</strain>
    </source>
</reference>
<keyword evidence="3" id="KW-0028">Amino-acid biosynthesis</keyword>
<dbReference type="SUPFAM" id="SSF51735">
    <property type="entry name" value="NAD(P)-binding Rossmann-fold domains"/>
    <property type="match status" value="1"/>
</dbReference>
<dbReference type="EMBL" id="WIUZ02000002">
    <property type="protein sequence ID" value="KAF9790341.1"/>
    <property type="molecule type" value="Genomic_DNA"/>
</dbReference>
<dbReference type="Pfam" id="PF03435">
    <property type="entry name" value="Sacchrp_dh_NADP"/>
    <property type="match status" value="1"/>
</dbReference>
<evidence type="ECO:0000256" key="1">
    <source>
        <dbReference type="ARBA" id="ARBA00022857"/>
    </source>
</evidence>
<dbReference type="InterPro" id="IPR007886">
    <property type="entry name" value="AlaDH/PNT_N"/>
</dbReference>
<dbReference type="Pfam" id="PF16653">
    <property type="entry name" value="Sacchrp_dh_C"/>
    <property type="match status" value="1"/>
</dbReference>